<reference evidence="1" key="1">
    <citation type="submission" date="2015-03" db="EMBL/GenBank/DDBJ databases">
        <authorList>
            <person name="Murphy D."/>
        </authorList>
    </citation>
    <scope>NUCLEOTIDE SEQUENCE</scope>
    <source>
        <strain evidence="1">ZJCDC-1</strain>
    </source>
</reference>
<sequence>MVDIIKILTNKKCYPNKNSLKVIIIHETDNENNGADAKRHTSIKYR</sequence>
<evidence type="ECO:0000313" key="1">
    <source>
        <dbReference type="EMBL" id="ALD14618.1"/>
    </source>
</evidence>
<name>A0A0M3RRZ8_CLODI</name>
<accession>A0A0M3RRZ8</accession>
<dbReference type="EMBL" id="KP981374">
    <property type="protein sequence ID" value="ALD14618.1"/>
    <property type="molecule type" value="Genomic_DNA"/>
</dbReference>
<proteinExistence type="predicted"/>
<dbReference type="AlphaFoldDB" id="A0A0M3RRZ8"/>
<protein>
    <submittedName>
        <fullName evidence="1">Uncharacterized protein</fullName>
    </submittedName>
</protein>
<organism evidence="1">
    <name type="scientific">Clostridioides difficile</name>
    <name type="common">Peptoclostridium difficile</name>
    <dbReference type="NCBI Taxonomy" id="1496"/>
    <lineage>
        <taxon>Bacteria</taxon>
        <taxon>Bacillati</taxon>
        <taxon>Bacillota</taxon>
        <taxon>Clostridia</taxon>
        <taxon>Peptostreptococcales</taxon>
        <taxon>Peptostreptococcaceae</taxon>
        <taxon>Clostridioides</taxon>
    </lineage>
</organism>